<protein>
    <submittedName>
        <fullName evidence="4">SDR family oxidoreductase</fullName>
    </submittedName>
</protein>
<gene>
    <name evidence="4" type="ORF">PI95_012315</name>
</gene>
<dbReference type="AlphaFoldDB" id="A0A846H9D2"/>
<dbReference type="SUPFAM" id="SSF51735">
    <property type="entry name" value="NAD(P)-binding Rossmann-fold domains"/>
    <property type="match status" value="1"/>
</dbReference>
<evidence type="ECO:0000313" key="5">
    <source>
        <dbReference type="Proteomes" id="UP000031549"/>
    </source>
</evidence>
<dbReference type="InterPro" id="IPR036291">
    <property type="entry name" value="NAD(P)-bd_dom_sf"/>
</dbReference>
<dbReference type="InterPro" id="IPR020904">
    <property type="entry name" value="Sc_DH/Rdtase_CS"/>
</dbReference>
<dbReference type="PRINTS" id="PR00080">
    <property type="entry name" value="SDRFAMILY"/>
</dbReference>
<dbReference type="PANTHER" id="PTHR48107">
    <property type="entry name" value="NADPH-DEPENDENT ALDEHYDE REDUCTASE-LIKE PROTEIN, CHLOROPLASTIC-RELATED"/>
    <property type="match status" value="1"/>
</dbReference>
<evidence type="ECO:0000313" key="4">
    <source>
        <dbReference type="EMBL" id="NEU73329.1"/>
    </source>
</evidence>
<dbReference type="RefSeq" id="WP_039747868.1">
    <property type="nucleotide sequence ID" value="NZ_JTCM02000021.1"/>
</dbReference>
<dbReference type="EMBL" id="JTCM02000021">
    <property type="protein sequence ID" value="NEU73329.1"/>
    <property type="molecule type" value="Genomic_DNA"/>
</dbReference>
<comment type="similarity">
    <text evidence="1">Belongs to the short-chain dehydrogenases/reductases (SDR) family.</text>
</comment>
<proteinExistence type="inferred from homology"/>
<evidence type="ECO:0000256" key="2">
    <source>
        <dbReference type="ARBA" id="ARBA00023002"/>
    </source>
</evidence>
<dbReference type="Proteomes" id="UP000031549">
    <property type="component" value="Unassembled WGS sequence"/>
</dbReference>
<keyword evidence="2" id="KW-0560">Oxidoreductase</keyword>
<evidence type="ECO:0000256" key="1">
    <source>
        <dbReference type="ARBA" id="ARBA00006484"/>
    </source>
</evidence>
<dbReference type="NCBIfam" id="NF005559">
    <property type="entry name" value="PRK07231.1"/>
    <property type="match status" value="1"/>
</dbReference>
<reference evidence="4 5" key="1">
    <citation type="journal article" date="2015" name="Genome Announc.">
        <title>Draft Genome Sequence of Cyanobacterium Hassallia byssoidea Strain VB512170, Isolated from Monuments in India.</title>
        <authorList>
            <person name="Singh D."/>
            <person name="Chandrababunaidu M.M."/>
            <person name="Panda A."/>
            <person name="Sen D."/>
            <person name="Bhattacharyya S."/>
            <person name="Adhikary S.P."/>
            <person name="Tripathy S."/>
        </authorList>
    </citation>
    <scope>NUCLEOTIDE SEQUENCE [LARGE SCALE GENOMIC DNA]</scope>
    <source>
        <strain evidence="4 5">VB512170</strain>
    </source>
</reference>
<comment type="caution">
    <text evidence="4">The sequence shown here is derived from an EMBL/GenBank/DDBJ whole genome shotgun (WGS) entry which is preliminary data.</text>
</comment>
<dbReference type="PRINTS" id="PR00081">
    <property type="entry name" value="GDHRDH"/>
</dbReference>
<accession>A0A846H9D2</accession>
<name>A0A846H9D2_9CYAN</name>
<sequence length="246" mass="26337">MGSLAGKVAIVTGASRGIGRAIALKLANNGASVVVNYAGNTEKAQEVVTEIEKLQVQAIPVQADVSKVADIHKLFDQTIEKFGKVDILVNNAGITFYKLTTEVTEEDFDKIFGINVKGTYFACQQAAQRMADGGRIINFSSSTTAMIMPKYGAYVATKGAVEQMTRVLAKELGEKDITVNVISPGPTDTELFRQGKTEEQINHLGQMAALGRLGQVQDIADVVAFLASDEARWITGQNIRVNGGIA</sequence>
<dbReference type="InterPro" id="IPR057326">
    <property type="entry name" value="KR_dom"/>
</dbReference>
<dbReference type="InterPro" id="IPR002347">
    <property type="entry name" value="SDR_fam"/>
</dbReference>
<dbReference type="CDD" id="cd05362">
    <property type="entry name" value="THN_reductase-like_SDR_c"/>
    <property type="match status" value="1"/>
</dbReference>
<evidence type="ECO:0000259" key="3">
    <source>
        <dbReference type="SMART" id="SM00822"/>
    </source>
</evidence>
<dbReference type="Pfam" id="PF13561">
    <property type="entry name" value="adh_short_C2"/>
    <property type="match status" value="1"/>
</dbReference>
<dbReference type="FunFam" id="3.40.50.720:FF:000084">
    <property type="entry name" value="Short-chain dehydrogenase reductase"/>
    <property type="match status" value="1"/>
</dbReference>
<organism evidence="4 5">
    <name type="scientific">Hassallia byssoidea VB512170</name>
    <dbReference type="NCBI Taxonomy" id="1304833"/>
    <lineage>
        <taxon>Bacteria</taxon>
        <taxon>Bacillati</taxon>
        <taxon>Cyanobacteriota</taxon>
        <taxon>Cyanophyceae</taxon>
        <taxon>Nostocales</taxon>
        <taxon>Tolypothrichaceae</taxon>
        <taxon>Hassallia</taxon>
    </lineage>
</organism>
<keyword evidence="5" id="KW-1185">Reference proteome</keyword>
<dbReference type="GO" id="GO:0016614">
    <property type="term" value="F:oxidoreductase activity, acting on CH-OH group of donors"/>
    <property type="evidence" value="ECO:0007669"/>
    <property type="project" value="UniProtKB-ARBA"/>
</dbReference>
<dbReference type="Gene3D" id="3.40.50.720">
    <property type="entry name" value="NAD(P)-binding Rossmann-like Domain"/>
    <property type="match status" value="1"/>
</dbReference>
<dbReference type="SMART" id="SM00822">
    <property type="entry name" value="PKS_KR"/>
    <property type="match status" value="1"/>
</dbReference>
<dbReference type="PANTHER" id="PTHR48107:SF7">
    <property type="entry name" value="RE15974P"/>
    <property type="match status" value="1"/>
</dbReference>
<dbReference type="PROSITE" id="PS00061">
    <property type="entry name" value="ADH_SHORT"/>
    <property type="match status" value="1"/>
</dbReference>
<feature type="domain" description="Ketoreductase" evidence="3">
    <location>
        <begin position="7"/>
        <end position="219"/>
    </location>
</feature>